<accession>A0AAV5TU52</accession>
<sequence length="101" mass="11492">SMDEMTMASLHKKILALEDFALLKSQLADAIKKLDKEADEKTVELTREATLQKKILALDTELEEARSGWEQERRRKEAFKSSNRAPRYVPKKKASLSSVTA</sequence>
<feature type="compositionally biased region" description="Basic and acidic residues" evidence="1">
    <location>
        <begin position="66"/>
        <end position="79"/>
    </location>
</feature>
<reference evidence="2" key="1">
    <citation type="submission" date="2023-10" db="EMBL/GenBank/DDBJ databases">
        <title>Genome assembly of Pristionchus species.</title>
        <authorList>
            <person name="Yoshida K."/>
            <person name="Sommer R.J."/>
        </authorList>
    </citation>
    <scope>NUCLEOTIDE SEQUENCE</scope>
    <source>
        <strain evidence="2">RS0144</strain>
    </source>
</reference>
<proteinExistence type="predicted"/>
<protein>
    <submittedName>
        <fullName evidence="2">Uncharacterized protein</fullName>
    </submittedName>
</protein>
<name>A0AAV5TU52_9BILA</name>
<keyword evidence="3" id="KW-1185">Reference proteome</keyword>
<comment type="caution">
    <text evidence="2">The sequence shown here is derived from an EMBL/GenBank/DDBJ whole genome shotgun (WGS) entry which is preliminary data.</text>
</comment>
<feature type="non-terminal residue" evidence="2">
    <location>
        <position position="1"/>
    </location>
</feature>
<dbReference type="Proteomes" id="UP001432027">
    <property type="component" value="Unassembled WGS sequence"/>
</dbReference>
<organism evidence="2 3">
    <name type="scientific">Pristionchus entomophagus</name>
    <dbReference type="NCBI Taxonomy" id="358040"/>
    <lineage>
        <taxon>Eukaryota</taxon>
        <taxon>Metazoa</taxon>
        <taxon>Ecdysozoa</taxon>
        <taxon>Nematoda</taxon>
        <taxon>Chromadorea</taxon>
        <taxon>Rhabditida</taxon>
        <taxon>Rhabditina</taxon>
        <taxon>Diplogasteromorpha</taxon>
        <taxon>Diplogasteroidea</taxon>
        <taxon>Neodiplogasteridae</taxon>
        <taxon>Pristionchus</taxon>
    </lineage>
</organism>
<evidence type="ECO:0000313" key="3">
    <source>
        <dbReference type="Proteomes" id="UP001432027"/>
    </source>
</evidence>
<gene>
    <name evidence="2" type="ORF">PENTCL1PPCAC_20205</name>
</gene>
<feature type="non-terminal residue" evidence="2">
    <location>
        <position position="101"/>
    </location>
</feature>
<dbReference type="EMBL" id="BTSX01000005">
    <property type="protein sequence ID" value="GMS98030.1"/>
    <property type="molecule type" value="Genomic_DNA"/>
</dbReference>
<feature type="region of interest" description="Disordered" evidence="1">
    <location>
        <begin position="66"/>
        <end position="101"/>
    </location>
</feature>
<evidence type="ECO:0000313" key="2">
    <source>
        <dbReference type="EMBL" id="GMS98030.1"/>
    </source>
</evidence>
<evidence type="ECO:0000256" key="1">
    <source>
        <dbReference type="SAM" id="MobiDB-lite"/>
    </source>
</evidence>
<dbReference type="AlphaFoldDB" id="A0AAV5TU52"/>